<keyword evidence="2" id="KW-1185">Reference proteome</keyword>
<sequence>MPSILPVVDKGLSPQSGHGRHVAAIFHRVYQERGGTIRSYFLWLA</sequence>
<dbReference type="GeneID" id="20365522"/>
<accession>K3VIC4</accession>
<dbReference type="EMBL" id="AFNW01000187">
    <property type="protein sequence ID" value="EKJ72858.1"/>
    <property type="molecule type" value="Genomic_DNA"/>
</dbReference>
<dbReference type="RefSeq" id="XP_009258297.1">
    <property type="nucleotide sequence ID" value="XM_009260022.1"/>
</dbReference>
<protein>
    <submittedName>
        <fullName evidence="1">Uncharacterized protein</fullName>
    </submittedName>
</protein>
<organism evidence="1 2">
    <name type="scientific">Fusarium pseudograminearum (strain CS3096)</name>
    <name type="common">Wheat and barley crown-rot fungus</name>
    <dbReference type="NCBI Taxonomy" id="1028729"/>
    <lineage>
        <taxon>Eukaryota</taxon>
        <taxon>Fungi</taxon>
        <taxon>Dikarya</taxon>
        <taxon>Ascomycota</taxon>
        <taxon>Pezizomycotina</taxon>
        <taxon>Sordariomycetes</taxon>
        <taxon>Hypocreomycetidae</taxon>
        <taxon>Hypocreales</taxon>
        <taxon>Nectriaceae</taxon>
        <taxon>Fusarium</taxon>
    </lineage>
</organism>
<evidence type="ECO:0000313" key="1">
    <source>
        <dbReference type="EMBL" id="EKJ72858.1"/>
    </source>
</evidence>
<gene>
    <name evidence="1" type="ORF">FPSE_06904</name>
</gene>
<proteinExistence type="predicted"/>
<dbReference type="KEGG" id="fpu:FPSE_06904"/>
<dbReference type="AlphaFoldDB" id="K3VIC4"/>
<dbReference type="Proteomes" id="UP000007978">
    <property type="component" value="Chromosome 1"/>
</dbReference>
<evidence type="ECO:0000313" key="2">
    <source>
        <dbReference type="Proteomes" id="UP000007978"/>
    </source>
</evidence>
<reference evidence="1 2" key="1">
    <citation type="journal article" date="2012" name="PLoS Pathog.">
        <title>Comparative pathogenomics reveals horizontally acquired novel virulence genes in fungi infecting cereal hosts.</title>
        <authorList>
            <person name="Gardiner D.M."/>
            <person name="McDonald M.C."/>
            <person name="Covarelli L."/>
            <person name="Solomon P.S."/>
            <person name="Rusu A.G."/>
            <person name="Marshall M."/>
            <person name="Kazan K."/>
            <person name="Chakraborty S."/>
            <person name="McDonald B.A."/>
            <person name="Manners J.M."/>
        </authorList>
    </citation>
    <scope>NUCLEOTIDE SEQUENCE [LARGE SCALE GENOMIC DNA]</scope>
    <source>
        <strain evidence="1 2">CS3096</strain>
    </source>
</reference>
<comment type="caution">
    <text evidence="1">The sequence shown here is derived from an EMBL/GenBank/DDBJ whole genome shotgun (WGS) entry which is preliminary data.</text>
</comment>
<name>K3VIC4_FUSPC</name>
<dbReference type="HOGENOM" id="CLU_3207716_0_0_1"/>